<dbReference type="InterPro" id="IPR000210">
    <property type="entry name" value="BTB/POZ_dom"/>
</dbReference>
<gene>
    <name evidence="3" type="ORF">JAAARDRAFT_175825</name>
</gene>
<feature type="region of interest" description="Disordered" evidence="1">
    <location>
        <begin position="1"/>
        <end position="43"/>
    </location>
</feature>
<dbReference type="InterPro" id="IPR011333">
    <property type="entry name" value="SKP1/BTB/POZ_sf"/>
</dbReference>
<proteinExistence type="predicted"/>
<evidence type="ECO:0000313" key="4">
    <source>
        <dbReference type="Proteomes" id="UP000027265"/>
    </source>
</evidence>
<evidence type="ECO:0000313" key="3">
    <source>
        <dbReference type="EMBL" id="KDQ59103.1"/>
    </source>
</evidence>
<reference evidence="4" key="1">
    <citation type="journal article" date="2014" name="Proc. Natl. Acad. Sci. U.S.A.">
        <title>Extensive sampling of basidiomycete genomes demonstrates inadequacy of the white-rot/brown-rot paradigm for wood decay fungi.</title>
        <authorList>
            <person name="Riley R."/>
            <person name="Salamov A.A."/>
            <person name="Brown D.W."/>
            <person name="Nagy L.G."/>
            <person name="Floudas D."/>
            <person name="Held B.W."/>
            <person name="Levasseur A."/>
            <person name="Lombard V."/>
            <person name="Morin E."/>
            <person name="Otillar R."/>
            <person name="Lindquist E.A."/>
            <person name="Sun H."/>
            <person name="LaButti K.M."/>
            <person name="Schmutz J."/>
            <person name="Jabbour D."/>
            <person name="Luo H."/>
            <person name="Baker S.E."/>
            <person name="Pisabarro A.G."/>
            <person name="Walton J.D."/>
            <person name="Blanchette R.A."/>
            <person name="Henrissat B."/>
            <person name="Martin F."/>
            <person name="Cullen D."/>
            <person name="Hibbett D.S."/>
            <person name="Grigoriev I.V."/>
        </authorList>
    </citation>
    <scope>NUCLEOTIDE SEQUENCE [LARGE SCALE GENOMIC DNA]</scope>
    <source>
        <strain evidence="4">MUCL 33604</strain>
    </source>
</reference>
<evidence type="ECO:0000259" key="2">
    <source>
        <dbReference type="PROSITE" id="PS50097"/>
    </source>
</evidence>
<dbReference type="SMART" id="SM00225">
    <property type="entry name" value="BTB"/>
    <property type="match status" value="1"/>
</dbReference>
<dbReference type="OrthoDB" id="2367075at2759"/>
<protein>
    <recommendedName>
        <fullName evidence="2">BTB domain-containing protein</fullName>
    </recommendedName>
</protein>
<dbReference type="SUPFAM" id="SSF54695">
    <property type="entry name" value="POZ domain"/>
    <property type="match status" value="1"/>
</dbReference>
<dbReference type="PROSITE" id="PS50097">
    <property type="entry name" value="BTB"/>
    <property type="match status" value="1"/>
</dbReference>
<feature type="domain" description="BTB" evidence="2">
    <location>
        <begin position="154"/>
        <end position="229"/>
    </location>
</feature>
<dbReference type="EMBL" id="KL197716">
    <property type="protein sequence ID" value="KDQ59103.1"/>
    <property type="molecule type" value="Genomic_DNA"/>
</dbReference>
<dbReference type="CDD" id="cd18186">
    <property type="entry name" value="BTB_POZ_ZBTB_KLHL-like"/>
    <property type="match status" value="1"/>
</dbReference>
<feature type="compositionally biased region" description="Low complexity" evidence="1">
    <location>
        <begin position="413"/>
        <end position="430"/>
    </location>
</feature>
<dbReference type="Gene3D" id="3.30.710.10">
    <property type="entry name" value="Potassium Channel Kv1.1, Chain A"/>
    <property type="match status" value="1"/>
</dbReference>
<dbReference type="AlphaFoldDB" id="A0A067PWA3"/>
<dbReference type="Pfam" id="PF00651">
    <property type="entry name" value="BTB"/>
    <property type="match status" value="1"/>
</dbReference>
<accession>A0A067PWA3</accession>
<feature type="region of interest" description="Disordered" evidence="1">
    <location>
        <begin position="386"/>
        <end position="440"/>
    </location>
</feature>
<dbReference type="STRING" id="933084.A0A067PWA3"/>
<dbReference type="InParanoid" id="A0A067PWA3"/>
<name>A0A067PWA3_9AGAM</name>
<evidence type="ECO:0000256" key="1">
    <source>
        <dbReference type="SAM" id="MobiDB-lite"/>
    </source>
</evidence>
<dbReference type="HOGENOM" id="CLU_601381_0_0_1"/>
<keyword evidence="4" id="KW-1185">Reference proteome</keyword>
<sequence length="455" mass="50471">MGGGSPSFEHRPQSSAVSGPPSLALSYSPQIPDSYGRYATPPPISVYNQTSRLPAQSPAFSIRSVTDSSVSGHTHLSYSGQSRFDPPAWASIPGRVPYDLPDAPTPMIPSSMARRPHTPPPDATERVQTPLMSEPAPEPEVSTIKHPRYFFPDGSVVFLVEETLFRVHWYILSQHSSYFEDSYPVTPGLESSSMPFSSALSPIILEDVTVVDFERFLSAVYPSELDKTDASTVEEWTSILHLSTQFSFASIRRLAIRSIFPIASPIDKIVLANKYEIEGPEWKRDAYVDVCQRQEALTLEEGERLGMAEVVKIVRVRQEKASLPEAMRGKMVKWVEAQFGFGLEEEEEPETKFQEDECLAATPSPEDCAPKETALKDVDLANFRVDEIEEQEPVSPPRADPVDGVRRSWMADPSPSTRPSPFTRTKPTSSDTSKVNPNWGAWLAATKCKLPVDNP</sequence>
<dbReference type="Proteomes" id="UP000027265">
    <property type="component" value="Unassembled WGS sequence"/>
</dbReference>
<feature type="region of interest" description="Disordered" evidence="1">
    <location>
        <begin position="345"/>
        <end position="370"/>
    </location>
</feature>
<organism evidence="3 4">
    <name type="scientific">Jaapia argillacea MUCL 33604</name>
    <dbReference type="NCBI Taxonomy" id="933084"/>
    <lineage>
        <taxon>Eukaryota</taxon>
        <taxon>Fungi</taxon>
        <taxon>Dikarya</taxon>
        <taxon>Basidiomycota</taxon>
        <taxon>Agaricomycotina</taxon>
        <taxon>Agaricomycetes</taxon>
        <taxon>Agaricomycetidae</taxon>
        <taxon>Jaapiales</taxon>
        <taxon>Jaapiaceae</taxon>
        <taxon>Jaapia</taxon>
    </lineage>
</organism>